<dbReference type="InterPro" id="IPR034660">
    <property type="entry name" value="DinB/YfiT-like"/>
</dbReference>
<dbReference type="Pfam" id="PF11716">
    <property type="entry name" value="MDMPI_N"/>
    <property type="match status" value="1"/>
</dbReference>
<evidence type="ECO:0000313" key="3">
    <source>
        <dbReference type="Proteomes" id="UP000703038"/>
    </source>
</evidence>
<dbReference type="EMBL" id="JAFBBK010000001">
    <property type="protein sequence ID" value="MBM7414573.1"/>
    <property type="molecule type" value="Genomic_DNA"/>
</dbReference>
<dbReference type="InterPro" id="IPR024344">
    <property type="entry name" value="MDMPI_metal-binding"/>
</dbReference>
<keyword evidence="3" id="KW-1185">Reference proteome</keyword>
<dbReference type="RefSeq" id="WP_204867412.1">
    <property type="nucleotide sequence ID" value="NZ_JAFBBK010000001.1"/>
</dbReference>
<evidence type="ECO:0000313" key="2">
    <source>
        <dbReference type="EMBL" id="MBM7414573.1"/>
    </source>
</evidence>
<organism evidence="2 3">
    <name type="scientific">Rhodococcoides corynebacterioides</name>
    <dbReference type="NCBI Taxonomy" id="53972"/>
    <lineage>
        <taxon>Bacteria</taxon>
        <taxon>Bacillati</taxon>
        <taxon>Actinomycetota</taxon>
        <taxon>Actinomycetes</taxon>
        <taxon>Mycobacteriales</taxon>
        <taxon>Nocardiaceae</taxon>
        <taxon>Rhodococcoides</taxon>
    </lineage>
</organism>
<proteinExistence type="predicted"/>
<dbReference type="Proteomes" id="UP000703038">
    <property type="component" value="Unassembled WGS sequence"/>
</dbReference>
<sequence>MSLDLLATLRREGDRLASMPVDALTAPVPTVPGWTLEHVVRHTGKVHRWANAVILAGPGADTGAVAKQQVESLPKGPECLPAYRSSLAAMVATFESVDLEAVVETFVGARTAAWWLRRQAHEVAVHRIDAADAVRAAGGVAPEALDPDAAADAVAELTEVQYPHRLLLDRLTPESIGRTVHVHGTDVDDLEWTFTLGAEGLTSARGHAKADVALRGTAAHLLLVLCRRRPLDVLTVFGDTSVAESLLDASRF</sequence>
<dbReference type="InterPro" id="IPR017517">
    <property type="entry name" value="Maleyloyr_isom"/>
</dbReference>
<feature type="domain" description="Mycothiol-dependent maleylpyruvate isomerase metal-binding" evidence="1">
    <location>
        <begin position="10"/>
        <end position="131"/>
    </location>
</feature>
<reference evidence="2 3" key="1">
    <citation type="submission" date="2021-01" db="EMBL/GenBank/DDBJ databases">
        <title>Genomics of switchgrass bacterial isolates.</title>
        <authorList>
            <person name="Shade A."/>
        </authorList>
    </citation>
    <scope>NUCLEOTIDE SEQUENCE [LARGE SCALE GENOMIC DNA]</scope>
    <source>
        <strain evidence="2 3">PvP111</strain>
    </source>
</reference>
<dbReference type="NCBIfam" id="TIGR03083">
    <property type="entry name" value="maleylpyruvate isomerase family mycothiol-dependent enzyme"/>
    <property type="match status" value="1"/>
</dbReference>
<comment type="caution">
    <text evidence="2">The sequence shown here is derived from an EMBL/GenBank/DDBJ whole genome shotgun (WGS) entry which is preliminary data.</text>
</comment>
<accession>A0ABS2KRR0</accession>
<dbReference type="SUPFAM" id="SSF109854">
    <property type="entry name" value="DinB/YfiT-like putative metalloenzymes"/>
    <property type="match status" value="1"/>
</dbReference>
<evidence type="ECO:0000259" key="1">
    <source>
        <dbReference type="Pfam" id="PF11716"/>
    </source>
</evidence>
<dbReference type="PANTHER" id="PTHR40758:SF1">
    <property type="entry name" value="CONSERVED PROTEIN"/>
    <property type="match status" value="1"/>
</dbReference>
<dbReference type="PANTHER" id="PTHR40758">
    <property type="entry name" value="CONSERVED PROTEIN"/>
    <property type="match status" value="1"/>
</dbReference>
<gene>
    <name evidence="2" type="ORF">JOE42_001306</name>
</gene>
<protein>
    <submittedName>
        <fullName evidence="2">Uncharacterized protein (TIGR03083 family)</fullName>
    </submittedName>
</protein>
<name>A0ABS2KRR0_9NOCA</name>